<feature type="region of interest" description="Disordered" evidence="1">
    <location>
        <begin position="58"/>
        <end position="80"/>
    </location>
</feature>
<sequence length="103" mass="11276">MKVLFGRIRISATVDNSRMKVSQSHRRSDERTPANNSLDCSIAISAAHIRLPSSNQSLLMAGESRPPPSTEMVPAPRPNPLVDIVGRIQKATHRTLGHSNIVQ</sequence>
<accession>A0A4C1VUH7</accession>
<keyword evidence="3" id="KW-1185">Reference proteome</keyword>
<evidence type="ECO:0000256" key="1">
    <source>
        <dbReference type="SAM" id="MobiDB-lite"/>
    </source>
</evidence>
<dbReference type="AlphaFoldDB" id="A0A4C1VUH7"/>
<evidence type="ECO:0000313" key="2">
    <source>
        <dbReference type="EMBL" id="GBP41475.1"/>
    </source>
</evidence>
<feature type="compositionally biased region" description="Pro residues" evidence="1">
    <location>
        <begin position="65"/>
        <end position="79"/>
    </location>
</feature>
<dbReference type="EMBL" id="BGZK01000400">
    <property type="protein sequence ID" value="GBP41475.1"/>
    <property type="molecule type" value="Genomic_DNA"/>
</dbReference>
<feature type="region of interest" description="Disordered" evidence="1">
    <location>
        <begin position="16"/>
        <end position="36"/>
    </location>
</feature>
<organism evidence="2 3">
    <name type="scientific">Eumeta variegata</name>
    <name type="common">Bagworm moth</name>
    <name type="synonym">Eumeta japonica</name>
    <dbReference type="NCBI Taxonomy" id="151549"/>
    <lineage>
        <taxon>Eukaryota</taxon>
        <taxon>Metazoa</taxon>
        <taxon>Ecdysozoa</taxon>
        <taxon>Arthropoda</taxon>
        <taxon>Hexapoda</taxon>
        <taxon>Insecta</taxon>
        <taxon>Pterygota</taxon>
        <taxon>Neoptera</taxon>
        <taxon>Endopterygota</taxon>
        <taxon>Lepidoptera</taxon>
        <taxon>Glossata</taxon>
        <taxon>Ditrysia</taxon>
        <taxon>Tineoidea</taxon>
        <taxon>Psychidae</taxon>
        <taxon>Oiketicinae</taxon>
        <taxon>Eumeta</taxon>
    </lineage>
</organism>
<gene>
    <name evidence="2" type="ORF">EVAR_24393_1</name>
</gene>
<dbReference type="Proteomes" id="UP000299102">
    <property type="component" value="Unassembled WGS sequence"/>
</dbReference>
<proteinExistence type="predicted"/>
<reference evidence="2 3" key="1">
    <citation type="journal article" date="2019" name="Commun. Biol.">
        <title>The bagworm genome reveals a unique fibroin gene that provides high tensile strength.</title>
        <authorList>
            <person name="Kono N."/>
            <person name="Nakamura H."/>
            <person name="Ohtoshi R."/>
            <person name="Tomita M."/>
            <person name="Numata K."/>
            <person name="Arakawa K."/>
        </authorList>
    </citation>
    <scope>NUCLEOTIDE SEQUENCE [LARGE SCALE GENOMIC DNA]</scope>
</reference>
<evidence type="ECO:0000313" key="3">
    <source>
        <dbReference type="Proteomes" id="UP000299102"/>
    </source>
</evidence>
<comment type="caution">
    <text evidence="2">The sequence shown here is derived from an EMBL/GenBank/DDBJ whole genome shotgun (WGS) entry which is preliminary data.</text>
</comment>
<protein>
    <submittedName>
        <fullName evidence="2">Uncharacterized protein</fullName>
    </submittedName>
</protein>
<name>A0A4C1VUH7_EUMVA</name>